<protein>
    <recommendedName>
        <fullName evidence="2">Amidohydrolase-related domain-containing protein</fullName>
    </recommendedName>
</protein>
<proteinExistence type="predicted"/>
<name>A0ABS1SGE2_9MICO</name>
<evidence type="ECO:0000313" key="4">
    <source>
        <dbReference type="Proteomes" id="UP001645859"/>
    </source>
</evidence>
<gene>
    <name evidence="3" type="ORF">D3230_09925</name>
</gene>
<reference evidence="3 4" key="1">
    <citation type="submission" date="2018-09" db="EMBL/GenBank/DDBJ databases">
        <title>Comparative genomics of Leucobacter spp.</title>
        <authorList>
            <person name="Reis A.C."/>
            <person name="Kolvenbach B.A."/>
            <person name="Corvini P.F.X."/>
            <person name="Nunes O.C."/>
        </authorList>
    </citation>
    <scope>NUCLEOTIDE SEQUENCE [LARGE SCALE GENOMIC DNA]</scope>
    <source>
        <strain evidence="3 4">TAN 31504</strain>
    </source>
</reference>
<dbReference type="PANTHER" id="PTHR43135:SF3">
    <property type="entry name" value="ALPHA-D-RIBOSE 1-METHYLPHOSPHONATE 5-TRIPHOSPHATE DIPHOSPHATASE"/>
    <property type="match status" value="1"/>
</dbReference>
<sequence>MDQASGLSAAFPGPVVSGIRGVRALDAAGRFSEPRRIGWADGRFTESPAPGLPAAPAADELDGTGYWLIPGLVDTHVHAAWHAFTEPDRAALGPEATARATADGLARNLAAGITQLRDAGGLTPEALAAVPAGRRPRVQLAVRMLDRAAADAAGGLDAAVEDALAAGARWIKLVATAGVAAPAGTGLDPVFTAAETRDAVRRAERVGAGTMVHAWGGAAIDFAIDAGATSLEHGIFLTDAQAARAAAAGLTFVPTLRIYTLVQRMIVDGALPAAFRARVDEAIAAHPNAVRRARDAGLTIAVGTDSGTPAQHGTARLEFDALVAAGLTPSEALTAATRSGAELLARVAETPQETSGVRGAPGLPGTSGTPGTPGLPGTLAPGAVADAVLLRRDPREPGALSDPAAVVAVLARGVLHDPATLDPQRAHAPIPPREDPK</sequence>
<evidence type="ECO:0000259" key="2">
    <source>
        <dbReference type="Pfam" id="PF01979"/>
    </source>
</evidence>
<dbReference type="SUPFAM" id="SSF51556">
    <property type="entry name" value="Metallo-dependent hydrolases"/>
    <property type="match status" value="1"/>
</dbReference>
<dbReference type="Gene3D" id="3.20.20.140">
    <property type="entry name" value="Metal-dependent hydrolases"/>
    <property type="match status" value="1"/>
</dbReference>
<evidence type="ECO:0000313" key="3">
    <source>
        <dbReference type="EMBL" id="MBL3679605.1"/>
    </source>
</evidence>
<dbReference type="InterPro" id="IPR006680">
    <property type="entry name" value="Amidohydro-rel"/>
</dbReference>
<feature type="domain" description="Amidohydrolase-related" evidence="2">
    <location>
        <begin position="68"/>
        <end position="344"/>
    </location>
</feature>
<dbReference type="InterPro" id="IPR011059">
    <property type="entry name" value="Metal-dep_hydrolase_composite"/>
</dbReference>
<dbReference type="InterPro" id="IPR032466">
    <property type="entry name" value="Metal_Hydrolase"/>
</dbReference>
<dbReference type="SUPFAM" id="SSF51338">
    <property type="entry name" value="Composite domain of metallo-dependent hydrolases"/>
    <property type="match status" value="1"/>
</dbReference>
<dbReference type="EMBL" id="QYAC01000005">
    <property type="protein sequence ID" value="MBL3679605.1"/>
    <property type="molecule type" value="Genomic_DNA"/>
</dbReference>
<feature type="region of interest" description="Disordered" evidence="1">
    <location>
        <begin position="349"/>
        <end position="380"/>
    </location>
</feature>
<dbReference type="Gene3D" id="2.30.40.10">
    <property type="entry name" value="Urease, subunit C, domain 1"/>
    <property type="match status" value="1"/>
</dbReference>
<organism evidence="3 4">
    <name type="scientific">Leucobacter chromiireducens subsp. solipictus</name>
    <dbReference type="NCBI Taxonomy" id="398235"/>
    <lineage>
        <taxon>Bacteria</taxon>
        <taxon>Bacillati</taxon>
        <taxon>Actinomycetota</taxon>
        <taxon>Actinomycetes</taxon>
        <taxon>Micrococcales</taxon>
        <taxon>Microbacteriaceae</taxon>
        <taxon>Leucobacter</taxon>
    </lineage>
</organism>
<accession>A0ABS1SGE2</accession>
<dbReference type="Pfam" id="PF01979">
    <property type="entry name" value="Amidohydro_1"/>
    <property type="match status" value="1"/>
</dbReference>
<dbReference type="Proteomes" id="UP001645859">
    <property type="component" value="Unassembled WGS sequence"/>
</dbReference>
<dbReference type="RefSeq" id="WP_202344894.1">
    <property type="nucleotide sequence ID" value="NZ_BAAAPI010000014.1"/>
</dbReference>
<keyword evidence="4" id="KW-1185">Reference proteome</keyword>
<dbReference type="PANTHER" id="PTHR43135">
    <property type="entry name" value="ALPHA-D-RIBOSE 1-METHYLPHOSPHONATE 5-TRIPHOSPHATE DIPHOSPHATASE"/>
    <property type="match status" value="1"/>
</dbReference>
<feature type="compositionally biased region" description="Low complexity" evidence="1">
    <location>
        <begin position="360"/>
        <end position="380"/>
    </location>
</feature>
<feature type="region of interest" description="Disordered" evidence="1">
    <location>
        <begin position="416"/>
        <end position="437"/>
    </location>
</feature>
<comment type="caution">
    <text evidence="3">The sequence shown here is derived from an EMBL/GenBank/DDBJ whole genome shotgun (WGS) entry which is preliminary data.</text>
</comment>
<evidence type="ECO:0000256" key="1">
    <source>
        <dbReference type="SAM" id="MobiDB-lite"/>
    </source>
</evidence>
<dbReference type="InterPro" id="IPR051781">
    <property type="entry name" value="Metallo-dep_Hydrolase"/>
</dbReference>